<dbReference type="NCBIfam" id="TIGR00678">
    <property type="entry name" value="holB"/>
    <property type="match status" value="1"/>
</dbReference>
<dbReference type="EC" id="2.7.7.7" evidence="1"/>
<keyword evidence="6" id="KW-0239">DNA-directed DNA polymerase</keyword>
<keyword evidence="10" id="KW-1185">Reference proteome</keyword>
<protein>
    <recommendedName>
        <fullName evidence="2">DNA polymerase III subunit delta'</fullName>
        <ecNumber evidence="1">2.7.7.7</ecNumber>
    </recommendedName>
</protein>
<feature type="domain" description="DNA polymerase III delta subunit C-terminal" evidence="8">
    <location>
        <begin position="213"/>
        <end position="323"/>
    </location>
</feature>
<keyword evidence="5" id="KW-0235">DNA replication</keyword>
<evidence type="ECO:0000256" key="3">
    <source>
        <dbReference type="ARBA" id="ARBA00022679"/>
    </source>
</evidence>
<dbReference type="Pfam" id="PF13177">
    <property type="entry name" value="DNA_pol3_delta2"/>
    <property type="match status" value="1"/>
</dbReference>
<dbReference type="GO" id="GO:0009360">
    <property type="term" value="C:DNA polymerase III complex"/>
    <property type="evidence" value="ECO:0007669"/>
    <property type="project" value="InterPro"/>
</dbReference>
<evidence type="ECO:0000256" key="1">
    <source>
        <dbReference type="ARBA" id="ARBA00012417"/>
    </source>
</evidence>
<accession>A0A4R3KTU0</accession>
<dbReference type="InterPro" id="IPR004622">
    <property type="entry name" value="DNA_pol_HolB"/>
</dbReference>
<evidence type="ECO:0000256" key="5">
    <source>
        <dbReference type="ARBA" id="ARBA00022705"/>
    </source>
</evidence>
<reference evidence="9 10" key="1">
    <citation type="submission" date="2019-03" db="EMBL/GenBank/DDBJ databases">
        <title>Genomic Encyclopedia of Type Strains, Phase IV (KMG-IV): sequencing the most valuable type-strain genomes for metagenomic binning, comparative biology and taxonomic classification.</title>
        <authorList>
            <person name="Goeker M."/>
        </authorList>
    </citation>
    <scope>NUCLEOTIDE SEQUENCE [LARGE SCALE GENOMIC DNA]</scope>
    <source>
        <strain evidence="9 10">DSM 26752</strain>
    </source>
</reference>
<comment type="caution">
    <text evidence="9">The sequence shown here is derived from an EMBL/GenBank/DDBJ whole genome shotgun (WGS) entry which is preliminary data.</text>
</comment>
<comment type="catalytic activity">
    <reaction evidence="7">
        <text>DNA(n) + a 2'-deoxyribonucleoside 5'-triphosphate = DNA(n+1) + diphosphate</text>
        <dbReference type="Rhea" id="RHEA:22508"/>
        <dbReference type="Rhea" id="RHEA-COMP:17339"/>
        <dbReference type="Rhea" id="RHEA-COMP:17340"/>
        <dbReference type="ChEBI" id="CHEBI:33019"/>
        <dbReference type="ChEBI" id="CHEBI:61560"/>
        <dbReference type="ChEBI" id="CHEBI:173112"/>
        <dbReference type="EC" id="2.7.7.7"/>
    </reaction>
</comment>
<dbReference type="InterPro" id="IPR015199">
    <property type="entry name" value="DNA_pol_III_delta_C"/>
</dbReference>
<dbReference type="PANTHER" id="PTHR11669">
    <property type="entry name" value="REPLICATION FACTOR C / DNA POLYMERASE III GAMMA-TAU SUBUNIT"/>
    <property type="match status" value="1"/>
</dbReference>
<dbReference type="GO" id="GO:0003677">
    <property type="term" value="F:DNA binding"/>
    <property type="evidence" value="ECO:0007669"/>
    <property type="project" value="InterPro"/>
</dbReference>
<evidence type="ECO:0000259" key="8">
    <source>
        <dbReference type="Pfam" id="PF09115"/>
    </source>
</evidence>
<dbReference type="InterPro" id="IPR027417">
    <property type="entry name" value="P-loop_NTPase"/>
</dbReference>
<evidence type="ECO:0000313" key="9">
    <source>
        <dbReference type="EMBL" id="TCS88757.1"/>
    </source>
</evidence>
<dbReference type="Proteomes" id="UP000294567">
    <property type="component" value="Unassembled WGS sequence"/>
</dbReference>
<evidence type="ECO:0000256" key="2">
    <source>
        <dbReference type="ARBA" id="ARBA00014363"/>
    </source>
</evidence>
<dbReference type="EMBL" id="SMAE01000007">
    <property type="protein sequence ID" value="TCS88757.1"/>
    <property type="molecule type" value="Genomic_DNA"/>
</dbReference>
<evidence type="ECO:0000256" key="4">
    <source>
        <dbReference type="ARBA" id="ARBA00022695"/>
    </source>
</evidence>
<evidence type="ECO:0000256" key="7">
    <source>
        <dbReference type="ARBA" id="ARBA00049244"/>
    </source>
</evidence>
<dbReference type="InterPro" id="IPR050238">
    <property type="entry name" value="DNA_Rep/Repair_Clamp_Loader"/>
</dbReference>
<organism evidence="9 10">
    <name type="scientific">Keratinibaculum paraultunense</name>
    <dbReference type="NCBI Taxonomy" id="1278232"/>
    <lineage>
        <taxon>Bacteria</taxon>
        <taxon>Bacillati</taxon>
        <taxon>Bacillota</taxon>
        <taxon>Tissierellia</taxon>
        <taxon>Tissierellales</taxon>
        <taxon>Tepidimicrobiaceae</taxon>
        <taxon>Keratinibaculum</taxon>
    </lineage>
</organism>
<dbReference type="GO" id="GO:0003887">
    <property type="term" value="F:DNA-directed DNA polymerase activity"/>
    <property type="evidence" value="ECO:0007669"/>
    <property type="project" value="UniProtKB-KW"/>
</dbReference>
<dbReference type="RefSeq" id="WP_132027829.1">
    <property type="nucleotide sequence ID" value="NZ_CP068564.1"/>
</dbReference>
<evidence type="ECO:0000313" key="10">
    <source>
        <dbReference type="Proteomes" id="UP000294567"/>
    </source>
</evidence>
<sequence length="325" mass="37810">MDFNDIIGHEDTIDNLKKAIEKGQIFHSYLFEGEESIGKKKVALSFAKTLLCKSRGIEPCNMCNSCLKFDNFNHPDFILIEPENGIIEKKKIDRLLSKINIAPLESNRKIIIIDDSDTMRMDTQNSLLKTLEEPPHYINIILITSNSNNIIPTILSRCQIINFYPINKNKIEKLLISKYKKTKEEANFIAHFTNGSLGKAITYSESLDFFKLRDETLDIVDHIVRGDKFNIFTSIDFFNIHKDDYEDILDILLYWFRDLILYKKVGSSELLINQDKISLLSKQSFLKEEKINDIIYTVIETKENINRHVNYQLAIETMLLNMQEV</sequence>
<gene>
    <name evidence="9" type="ORF">EDD65_107113</name>
</gene>
<dbReference type="Pfam" id="PF09115">
    <property type="entry name" value="DNApol3-delta_C"/>
    <property type="match status" value="1"/>
</dbReference>
<dbReference type="OrthoDB" id="9810148at2"/>
<dbReference type="GO" id="GO:0006261">
    <property type="term" value="P:DNA-templated DNA replication"/>
    <property type="evidence" value="ECO:0007669"/>
    <property type="project" value="TreeGrafter"/>
</dbReference>
<keyword evidence="4" id="KW-0548">Nucleotidyltransferase</keyword>
<evidence type="ECO:0000256" key="6">
    <source>
        <dbReference type="ARBA" id="ARBA00022932"/>
    </source>
</evidence>
<dbReference type="Gene3D" id="3.40.50.300">
    <property type="entry name" value="P-loop containing nucleotide triphosphate hydrolases"/>
    <property type="match status" value="1"/>
</dbReference>
<keyword evidence="3" id="KW-0808">Transferase</keyword>
<dbReference type="SUPFAM" id="SSF52540">
    <property type="entry name" value="P-loop containing nucleoside triphosphate hydrolases"/>
    <property type="match status" value="1"/>
</dbReference>
<dbReference type="AlphaFoldDB" id="A0A4R3KTU0"/>
<name>A0A4R3KTU0_9FIRM</name>
<dbReference type="PANTHER" id="PTHR11669:SF8">
    <property type="entry name" value="DNA POLYMERASE III SUBUNIT DELTA"/>
    <property type="match status" value="1"/>
</dbReference>
<dbReference type="GO" id="GO:0008408">
    <property type="term" value="F:3'-5' exonuclease activity"/>
    <property type="evidence" value="ECO:0007669"/>
    <property type="project" value="InterPro"/>
</dbReference>
<dbReference type="Gene3D" id="1.20.272.10">
    <property type="match status" value="1"/>
</dbReference>
<proteinExistence type="predicted"/>